<evidence type="ECO:0000256" key="6">
    <source>
        <dbReference type="ARBA" id="ARBA00023004"/>
    </source>
</evidence>
<dbReference type="EMBL" id="JRHO01000002">
    <property type="protein sequence ID" value="KGK99686.1"/>
    <property type="molecule type" value="Genomic_DNA"/>
</dbReference>
<evidence type="ECO:0000259" key="12">
    <source>
        <dbReference type="PROSITE" id="PS51918"/>
    </source>
</evidence>
<feature type="modified residue" description="N6-(pyridoxal phosphate)lysine" evidence="10">
    <location>
        <position position="324"/>
    </location>
</feature>
<organism evidence="13 14">
    <name type="scientific">Methanococcoides methylutens</name>
    <dbReference type="NCBI Taxonomy" id="2226"/>
    <lineage>
        <taxon>Archaea</taxon>
        <taxon>Methanobacteriati</taxon>
        <taxon>Methanobacteriota</taxon>
        <taxon>Stenosarchaea group</taxon>
        <taxon>Methanomicrobia</taxon>
        <taxon>Methanosarcinales</taxon>
        <taxon>Methanosarcinaceae</taxon>
        <taxon>Methanococcoides</taxon>
    </lineage>
</organism>
<evidence type="ECO:0000256" key="1">
    <source>
        <dbReference type="ARBA" id="ARBA00001933"/>
    </source>
</evidence>
<dbReference type="SFLD" id="SFLDG01070">
    <property type="entry name" value="PLP-dependent"/>
    <property type="match status" value="1"/>
</dbReference>
<dbReference type="SUPFAM" id="SSF102114">
    <property type="entry name" value="Radical SAM enzymes"/>
    <property type="match status" value="1"/>
</dbReference>
<dbReference type="PANTHER" id="PTHR30538">
    <property type="entry name" value="LYSINE 2,3-AMINOMUTASE-RELATED"/>
    <property type="match status" value="1"/>
</dbReference>
<dbReference type="InterPro" id="IPR003739">
    <property type="entry name" value="Lys_aminomutase/Glu_NH3_mut"/>
</dbReference>
<dbReference type="PIRSF" id="PIRSF004911">
    <property type="entry name" value="DUF160"/>
    <property type="match status" value="1"/>
</dbReference>
<dbReference type="AlphaFoldDB" id="A0A099T656"/>
<dbReference type="Pfam" id="PF12544">
    <property type="entry name" value="LAM_C"/>
    <property type="match status" value="1"/>
</dbReference>
<dbReference type="RefSeq" id="WP_048192966.1">
    <property type="nucleotide sequence ID" value="NZ_CAAGSM010000008.1"/>
</dbReference>
<dbReference type="InterPro" id="IPR025895">
    <property type="entry name" value="LAM_C_dom"/>
</dbReference>
<keyword evidence="2 9" id="KW-0004">4Fe-4S</keyword>
<comment type="cofactor">
    <cofactor evidence="1 10">
        <name>pyridoxal 5'-phosphate</name>
        <dbReference type="ChEBI" id="CHEBI:597326"/>
    </cofactor>
</comment>
<dbReference type="InterPro" id="IPR013785">
    <property type="entry name" value="Aldolase_TIM"/>
</dbReference>
<feature type="coiled-coil region" evidence="11">
    <location>
        <begin position="2"/>
        <end position="29"/>
    </location>
</feature>
<name>A0A099T656_METMT</name>
<sequence length="358" mass="41522">MSEEWKDQINNQINTLEKLEEIINLTDSEKEAINTLDTRWGTTPYFASLMDKDDPECPIRKQVIPSLEEKHNKYGMHDYLVWKENRATDEVRPDSIARQYKDRIAFTVFKKCGIYCRHCFRKELVVDHDLELDFNIDEGLEWISQHEEIRDVLITGGDPLLLSDDKIEYIIASLRAIPHIEMIRIGSRLPIVLPQRITEDLKRILGGYHDVPIWLNTQCNHPKEITEKTKRAVYDLVSSGVNVGNQAVLLKGINDDVKAIRELHQKLLTARIRPYYLFYCEPAPGIDHFRTPVEKGAELIRDGLRGHTTGLAQPMYVIATNIGKIPLMPDYYIMDKTDEKYILKNHRGELTEFPNIPE</sequence>
<evidence type="ECO:0000313" key="13">
    <source>
        <dbReference type="EMBL" id="KGK99686.1"/>
    </source>
</evidence>
<evidence type="ECO:0000256" key="11">
    <source>
        <dbReference type="SAM" id="Coils"/>
    </source>
</evidence>
<accession>A0A099T656</accession>
<dbReference type="Proteomes" id="UP000029859">
    <property type="component" value="Unassembled WGS sequence"/>
</dbReference>
<dbReference type="PROSITE" id="PS51918">
    <property type="entry name" value="RADICAL_SAM"/>
    <property type="match status" value="1"/>
</dbReference>
<protein>
    <submittedName>
        <fullName evidence="13">Lysine 2,3-aminomutase</fullName>
    </submittedName>
</protein>
<comment type="caution">
    <text evidence="13">The sequence shown here is derived from an EMBL/GenBank/DDBJ whole genome shotgun (WGS) entry which is preliminary data.</text>
</comment>
<evidence type="ECO:0000256" key="10">
    <source>
        <dbReference type="PIRSR" id="PIRSR603739-50"/>
    </source>
</evidence>
<keyword evidence="6" id="KW-0408">Iron</keyword>
<feature type="binding site" evidence="9">
    <location>
        <position position="116"/>
    </location>
    <ligand>
        <name>[4Fe-4S] cluster</name>
        <dbReference type="ChEBI" id="CHEBI:49883"/>
        <note>4Fe-4S-S-AdoMet</note>
    </ligand>
</feature>
<dbReference type="SFLD" id="SFLDS00029">
    <property type="entry name" value="Radical_SAM"/>
    <property type="match status" value="1"/>
</dbReference>
<dbReference type="InterPro" id="IPR058240">
    <property type="entry name" value="rSAM_sf"/>
</dbReference>
<keyword evidence="11" id="KW-0175">Coiled coil</keyword>
<evidence type="ECO:0000256" key="7">
    <source>
        <dbReference type="ARBA" id="ARBA00023014"/>
    </source>
</evidence>
<evidence type="ECO:0000256" key="2">
    <source>
        <dbReference type="ARBA" id="ARBA00022485"/>
    </source>
</evidence>
<proteinExistence type="predicted"/>
<dbReference type="InterPro" id="IPR007197">
    <property type="entry name" value="rSAM"/>
</dbReference>
<keyword evidence="3" id="KW-0949">S-adenosyl-L-methionine</keyword>
<reference evidence="13 14" key="1">
    <citation type="submission" date="2014-09" db="EMBL/GenBank/DDBJ databases">
        <title>Draft genome sequence of an obligately methylotrophic methanogen, Methanococcoides methylutens, isolated from marine sediment.</title>
        <authorList>
            <person name="Guan Y."/>
            <person name="Ngugi D.K."/>
            <person name="Blom J."/>
            <person name="Ali S."/>
            <person name="Ferry J.G."/>
            <person name="Stingl U."/>
        </authorList>
    </citation>
    <scope>NUCLEOTIDE SEQUENCE [LARGE SCALE GENOMIC DNA]</scope>
    <source>
        <strain evidence="13 14">DSM 2657</strain>
    </source>
</reference>
<keyword evidence="4 9" id="KW-0479">Metal-binding</keyword>
<dbReference type="GO" id="GO:0046872">
    <property type="term" value="F:metal ion binding"/>
    <property type="evidence" value="ECO:0007669"/>
    <property type="project" value="UniProtKB-KW"/>
</dbReference>
<evidence type="ECO:0000256" key="5">
    <source>
        <dbReference type="ARBA" id="ARBA00022898"/>
    </source>
</evidence>
<evidence type="ECO:0000256" key="9">
    <source>
        <dbReference type="PIRSR" id="PIRSR004911-1"/>
    </source>
</evidence>
<dbReference type="Gene3D" id="3.20.20.70">
    <property type="entry name" value="Aldolase class I"/>
    <property type="match status" value="1"/>
</dbReference>
<dbReference type="GO" id="GO:0051539">
    <property type="term" value="F:4 iron, 4 sulfur cluster binding"/>
    <property type="evidence" value="ECO:0007669"/>
    <property type="project" value="UniProtKB-KW"/>
</dbReference>
<dbReference type="OrthoDB" id="21308at2157"/>
<feature type="domain" description="Radical SAM core" evidence="12">
    <location>
        <begin position="98"/>
        <end position="312"/>
    </location>
</feature>
<dbReference type="Gene3D" id="6.10.140.1170">
    <property type="match status" value="1"/>
</dbReference>
<feature type="binding site" evidence="9">
    <location>
        <position position="112"/>
    </location>
    <ligand>
        <name>[4Fe-4S] cluster</name>
        <dbReference type="ChEBI" id="CHEBI:49883"/>
        <note>4Fe-4S-S-AdoMet</note>
    </ligand>
</feature>
<keyword evidence="7 9" id="KW-0411">Iron-sulfur</keyword>
<dbReference type="CDD" id="cd01335">
    <property type="entry name" value="Radical_SAM"/>
    <property type="match status" value="1"/>
</dbReference>
<gene>
    <name evidence="13" type="ORF">LI82_00205</name>
</gene>
<keyword evidence="5 10" id="KW-0663">Pyridoxal phosphate</keyword>
<dbReference type="NCBIfam" id="TIGR00238">
    <property type="entry name" value="KamA family radical SAM protein"/>
    <property type="match status" value="1"/>
</dbReference>
<feature type="binding site" evidence="9">
    <location>
        <position position="119"/>
    </location>
    <ligand>
        <name>[4Fe-4S] cluster</name>
        <dbReference type="ChEBI" id="CHEBI:49883"/>
        <note>4Fe-4S-S-AdoMet</note>
    </ligand>
</feature>
<evidence type="ECO:0000256" key="3">
    <source>
        <dbReference type="ARBA" id="ARBA00022691"/>
    </source>
</evidence>
<evidence type="ECO:0000256" key="4">
    <source>
        <dbReference type="ARBA" id="ARBA00022723"/>
    </source>
</evidence>
<dbReference type="Pfam" id="PF04055">
    <property type="entry name" value="Radical_SAM"/>
    <property type="match status" value="1"/>
</dbReference>
<keyword evidence="8" id="KW-0413">Isomerase</keyword>
<evidence type="ECO:0000313" key="14">
    <source>
        <dbReference type="Proteomes" id="UP000029859"/>
    </source>
</evidence>
<dbReference type="PANTHER" id="PTHR30538:SF1">
    <property type="entry name" value="L-LYSINE 2,3-AMINOMUTASE"/>
    <property type="match status" value="1"/>
</dbReference>
<keyword evidence="14" id="KW-1185">Reference proteome</keyword>
<evidence type="ECO:0000256" key="8">
    <source>
        <dbReference type="ARBA" id="ARBA00023235"/>
    </source>
</evidence>
<dbReference type="GO" id="GO:0016853">
    <property type="term" value="F:isomerase activity"/>
    <property type="evidence" value="ECO:0007669"/>
    <property type="project" value="UniProtKB-KW"/>
</dbReference>